<dbReference type="InterPro" id="IPR032834">
    <property type="entry name" value="NatK-like_C"/>
</dbReference>
<feature type="transmembrane region" description="Helical" evidence="1">
    <location>
        <begin position="95"/>
        <end position="113"/>
    </location>
</feature>
<feature type="domain" description="Sensor histidine kinase NatK-like C-terminal" evidence="2">
    <location>
        <begin position="333"/>
        <end position="438"/>
    </location>
</feature>
<proteinExistence type="predicted"/>
<dbReference type="EMBL" id="QKWH01000003">
    <property type="protein sequence ID" value="PZR53860.1"/>
    <property type="molecule type" value="Genomic_DNA"/>
</dbReference>
<dbReference type="Proteomes" id="UP000248783">
    <property type="component" value="Unassembled WGS sequence"/>
</dbReference>
<keyword evidence="3" id="KW-0067">ATP-binding</keyword>
<feature type="transmembrane region" description="Helical" evidence="1">
    <location>
        <begin position="162"/>
        <end position="180"/>
    </location>
</feature>
<reference evidence="3 4" key="1">
    <citation type="submission" date="2018-06" db="EMBL/GenBank/DDBJ databases">
        <title>Whole genome sequencing of a novel hydrocarbon degrading bacterial strain, PW21 isolated from oil contaminated produced water sample.</title>
        <authorList>
            <person name="Nagkirti P."/>
            <person name="Shaikh A."/>
            <person name="Gowdaman V."/>
            <person name="Engineer A.E."/>
            <person name="Dagar S."/>
            <person name="Dhakephalkar P.K."/>
        </authorList>
    </citation>
    <scope>NUCLEOTIDE SEQUENCE [LARGE SCALE GENOMIC DNA]</scope>
    <source>
        <strain evidence="3 4">PW21</strain>
    </source>
</reference>
<keyword evidence="3" id="KW-0547">Nucleotide-binding</keyword>
<keyword evidence="1" id="KW-0472">Membrane</keyword>
<dbReference type="GO" id="GO:0005524">
    <property type="term" value="F:ATP binding"/>
    <property type="evidence" value="ECO:0007669"/>
    <property type="project" value="UniProtKB-KW"/>
</dbReference>
<dbReference type="SUPFAM" id="SSF55874">
    <property type="entry name" value="ATPase domain of HSP90 chaperone/DNA topoisomerase II/histidine kinase"/>
    <property type="match status" value="1"/>
</dbReference>
<accession>A0A2W5WRW8</accession>
<feature type="transmembrane region" description="Helical" evidence="1">
    <location>
        <begin position="65"/>
        <end position="83"/>
    </location>
</feature>
<feature type="transmembrane region" description="Helical" evidence="1">
    <location>
        <begin position="133"/>
        <end position="150"/>
    </location>
</feature>
<keyword evidence="1" id="KW-0812">Transmembrane</keyword>
<dbReference type="Gene3D" id="3.30.565.10">
    <property type="entry name" value="Histidine kinase-like ATPase, C-terminal domain"/>
    <property type="match status" value="1"/>
</dbReference>
<organism evidence="3 4">
    <name type="scientific">Xylanimonas oleitrophica</name>
    <dbReference type="NCBI Taxonomy" id="2607479"/>
    <lineage>
        <taxon>Bacteria</taxon>
        <taxon>Bacillati</taxon>
        <taxon>Actinomycetota</taxon>
        <taxon>Actinomycetes</taxon>
        <taxon>Micrococcales</taxon>
        <taxon>Promicromonosporaceae</taxon>
        <taxon>Xylanimonas</taxon>
    </lineage>
</organism>
<dbReference type="CDD" id="cd16935">
    <property type="entry name" value="HATPase_AgrC-ComD-like"/>
    <property type="match status" value="1"/>
</dbReference>
<evidence type="ECO:0000313" key="4">
    <source>
        <dbReference type="Proteomes" id="UP000248783"/>
    </source>
</evidence>
<evidence type="ECO:0000256" key="1">
    <source>
        <dbReference type="SAM" id="Phobius"/>
    </source>
</evidence>
<comment type="caution">
    <text evidence="3">The sequence shown here is derived from an EMBL/GenBank/DDBJ whole genome shotgun (WGS) entry which is preliminary data.</text>
</comment>
<evidence type="ECO:0000259" key="2">
    <source>
        <dbReference type="Pfam" id="PF14501"/>
    </source>
</evidence>
<feature type="transmembrane region" description="Helical" evidence="1">
    <location>
        <begin position="40"/>
        <end position="59"/>
    </location>
</feature>
<keyword evidence="1" id="KW-1133">Transmembrane helix</keyword>
<keyword evidence="4" id="KW-1185">Reference proteome</keyword>
<dbReference type="Pfam" id="PF14501">
    <property type="entry name" value="HATPase_c_5"/>
    <property type="match status" value="1"/>
</dbReference>
<dbReference type="InterPro" id="IPR036890">
    <property type="entry name" value="HATPase_C_sf"/>
</dbReference>
<protein>
    <submittedName>
        <fullName evidence="3">ATP-binding protein</fullName>
    </submittedName>
</protein>
<gene>
    <name evidence="3" type="ORF">DNL40_07075</name>
</gene>
<sequence length="448" mass="48788">MITEVLPDIPRAYTAVAEWAACMTYVLLVRGPVRGRRSPVLVGAVSVAGLGVLLAVQEAAGRLPISLWTLGMGVAVAVMFACIRLSTDVSLRDAGYLTARAFVLAELVASLHWQLHSYFLAPAGSPSPVVEGVLLVGVEGAAFTVAYLLERRHFEAGRPPEVDLRSLAGAVAIAAATFFMSNLSFVSANTPFSGRPGREVFYIRTLVDLAGYVALYAQQGHRREVQRATEVEAMRRMLVSQHEQYLRSKRSIDVVNRKYHDMKHYVAAIRAETDPVAKASYLDQLEESISGYGVQAQTGNAVLDTIITAKTAECGERGITLTSVVDGTALSFMSPMDLSALFGNALDNAVESVSALPSPEKRLIRVAVYTQDMLVLVRFENYHEGELEMEDGLPRTTKADRTHHGYGLRNMRQVAERYGGSLTVRAEDGWFVVRVLFPVPAAGAQQRG</sequence>
<feature type="transmembrane region" description="Helical" evidence="1">
    <location>
        <begin position="12"/>
        <end position="28"/>
    </location>
</feature>
<dbReference type="AlphaFoldDB" id="A0A2W5WRW8"/>
<dbReference type="RefSeq" id="WP_111250527.1">
    <property type="nucleotide sequence ID" value="NZ_QKWH01000003.1"/>
</dbReference>
<evidence type="ECO:0000313" key="3">
    <source>
        <dbReference type="EMBL" id="PZR53860.1"/>
    </source>
</evidence>
<name>A0A2W5WRW8_9MICO</name>